<protein>
    <recommendedName>
        <fullName evidence="3">DNA-binding protein</fullName>
    </recommendedName>
</protein>
<sequence>MTTLAGTEAAQLSHHYLSPEQVAELLPGVTKGTLAMWRYEHKGPRYYKLGRKVVYALDEVEERIAGSGVETPQASHGQ</sequence>
<dbReference type="EMBL" id="BAABKZ010000002">
    <property type="protein sequence ID" value="GAA5096244.1"/>
    <property type="molecule type" value="Genomic_DNA"/>
</dbReference>
<reference evidence="2" key="1">
    <citation type="journal article" date="2019" name="Int. J. Syst. Evol. Microbiol.">
        <title>The Global Catalogue of Microorganisms (GCM) 10K type strain sequencing project: providing services to taxonomists for standard genome sequencing and annotation.</title>
        <authorList>
            <consortium name="The Broad Institute Genomics Platform"/>
            <consortium name="The Broad Institute Genome Sequencing Center for Infectious Disease"/>
            <person name="Wu L."/>
            <person name="Ma J."/>
        </authorList>
    </citation>
    <scope>NUCLEOTIDE SEQUENCE [LARGE SCALE GENOMIC DNA]</scope>
    <source>
        <strain evidence="2">JCM 18959</strain>
    </source>
</reference>
<organism evidence="1 2">
    <name type="scientific">Microbacterium yannicii</name>
    <dbReference type="NCBI Taxonomy" id="671622"/>
    <lineage>
        <taxon>Bacteria</taxon>
        <taxon>Bacillati</taxon>
        <taxon>Actinomycetota</taxon>
        <taxon>Actinomycetes</taxon>
        <taxon>Micrococcales</taxon>
        <taxon>Microbacteriaceae</taxon>
        <taxon>Microbacterium</taxon>
    </lineage>
</organism>
<evidence type="ECO:0000313" key="1">
    <source>
        <dbReference type="EMBL" id="GAA5096244.1"/>
    </source>
</evidence>
<dbReference type="RefSeq" id="WP_194414017.1">
    <property type="nucleotide sequence ID" value="NZ_BAABKZ010000002.1"/>
</dbReference>
<accession>A0ABP9MG31</accession>
<evidence type="ECO:0008006" key="3">
    <source>
        <dbReference type="Google" id="ProtNLM"/>
    </source>
</evidence>
<gene>
    <name evidence="1" type="ORF">GCM10025760_29500</name>
</gene>
<comment type="caution">
    <text evidence="1">The sequence shown here is derived from an EMBL/GenBank/DDBJ whole genome shotgun (WGS) entry which is preliminary data.</text>
</comment>
<proteinExistence type="predicted"/>
<dbReference type="Proteomes" id="UP001501407">
    <property type="component" value="Unassembled WGS sequence"/>
</dbReference>
<name>A0ABP9MG31_9MICO</name>
<keyword evidence="2" id="KW-1185">Reference proteome</keyword>
<evidence type="ECO:0000313" key="2">
    <source>
        <dbReference type="Proteomes" id="UP001501407"/>
    </source>
</evidence>